<dbReference type="EMBL" id="CP109441">
    <property type="protein sequence ID" value="WUV49687.1"/>
    <property type="molecule type" value="Genomic_DNA"/>
</dbReference>
<sequence length="94" mass="10276">MHPMVTPFLELVKNLIVSRKEFCRAGQPADMAAVTEAPPARWAAQRLWTFCGQSGAQVEAAAHLIEDMAGGGEVIDWRQRGMSARARRVEGPDA</sequence>
<keyword evidence="2" id="KW-1185">Reference proteome</keyword>
<accession>A0ABZ1Z6F6</accession>
<organism evidence="1 2">
    <name type="scientific">Nocardia vinacea</name>
    <dbReference type="NCBI Taxonomy" id="96468"/>
    <lineage>
        <taxon>Bacteria</taxon>
        <taxon>Bacillati</taxon>
        <taxon>Actinomycetota</taxon>
        <taxon>Actinomycetes</taxon>
        <taxon>Mycobacteriales</taxon>
        <taxon>Nocardiaceae</taxon>
        <taxon>Nocardia</taxon>
    </lineage>
</organism>
<name>A0ABZ1Z6F6_9NOCA</name>
<protein>
    <submittedName>
        <fullName evidence="1">Uncharacterized protein</fullName>
    </submittedName>
</protein>
<evidence type="ECO:0000313" key="1">
    <source>
        <dbReference type="EMBL" id="WUV49687.1"/>
    </source>
</evidence>
<gene>
    <name evidence="1" type="ORF">OG563_16690</name>
</gene>
<evidence type="ECO:0000313" key="2">
    <source>
        <dbReference type="Proteomes" id="UP001432062"/>
    </source>
</evidence>
<dbReference type="Proteomes" id="UP001432062">
    <property type="component" value="Chromosome"/>
</dbReference>
<dbReference type="RefSeq" id="WP_329414281.1">
    <property type="nucleotide sequence ID" value="NZ_CP109441.1"/>
</dbReference>
<proteinExistence type="predicted"/>
<reference evidence="1" key="1">
    <citation type="submission" date="2022-10" db="EMBL/GenBank/DDBJ databases">
        <title>The complete genomes of actinobacterial strains from the NBC collection.</title>
        <authorList>
            <person name="Joergensen T.S."/>
            <person name="Alvarez Arevalo M."/>
            <person name="Sterndorff E.B."/>
            <person name="Faurdal D."/>
            <person name="Vuksanovic O."/>
            <person name="Mourched A.-S."/>
            <person name="Charusanti P."/>
            <person name="Shaw S."/>
            <person name="Blin K."/>
            <person name="Weber T."/>
        </authorList>
    </citation>
    <scope>NUCLEOTIDE SEQUENCE</scope>
    <source>
        <strain evidence="1">NBC_01482</strain>
    </source>
</reference>